<proteinExistence type="predicted"/>
<comment type="caution">
    <text evidence="2">The sequence shown here is derived from an EMBL/GenBank/DDBJ whole genome shotgun (WGS) entry which is preliminary data.</text>
</comment>
<reference evidence="2 3" key="2">
    <citation type="submission" date="2024-01" db="EMBL/GenBank/DDBJ databases">
        <title>Comparative genomics of Cryptococcus and Kwoniella reveals pathogenesis evolution and contrasting modes of karyotype evolution via chromosome fusion or intercentromeric recombination.</title>
        <authorList>
            <person name="Coelho M.A."/>
            <person name="David-Palma M."/>
            <person name="Shea T."/>
            <person name="Bowers K."/>
            <person name="Mcginley-Smith S."/>
            <person name="Mohammad A.W."/>
            <person name="Gnirke A."/>
            <person name="Yurkov A.M."/>
            <person name="Nowrousian M."/>
            <person name="Sun S."/>
            <person name="Cuomo C.A."/>
            <person name="Heitman J."/>
        </authorList>
    </citation>
    <scope>NUCLEOTIDE SEQUENCE [LARGE SCALE GENOMIC DNA]</scope>
    <source>
        <strain evidence="2 3">IND107</strain>
    </source>
</reference>
<gene>
    <name evidence="2" type="ORF">I308_100314</name>
</gene>
<evidence type="ECO:0000313" key="2">
    <source>
        <dbReference type="EMBL" id="KAL0255510.1"/>
    </source>
</evidence>
<dbReference type="GeneID" id="91987172"/>
<protein>
    <submittedName>
        <fullName evidence="2">Uncharacterized protein</fullName>
    </submittedName>
</protein>
<keyword evidence="3" id="KW-1185">Reference proteome</keyword>
<dbReference type="Proteomes" id="UP000054399">
    <property type="component" value="Unassembled WGS sequence"/>
</dbReference>
<dbReference type="RefSeq" id="XP_066616787.1">
    <property type="nucleotide sequence ID" value="XM_066754886.1"/>
</dbReference>
<feature type="region of interest" description="Disordered" evidence="1">
    <location>
        <begin position="541"/>
        <end position="565"/>
    </location>
</feature>
<accession>A0ABR3C5R4</accession>
<organism evidence="2 3">
    <name type="scientific">Cryptococcus tetragattii IND107</name>
    <dbReference type="NCBI Taxonomy" id="1296105"/>
    <lineage>
        <taxon>Eukaryota</taxon>
        <taxon>Fungi</taxon>
        <taxon>Dikarya</taxon>
        <taxon>Basidiomycota</taxon>
        <taxon>Agaricomycotina</taxon>
        <taxon>Tremellomycetes</taxon>
        <taxon>Tremellales</taxon>
        <taxon>Cryptococcaceae</taxon>
        <taxon>Cryptococcus</taxon>
        <taxon>Cryptococcus gattii species complex</taxon>
    </lineage>
</organism>
<name>A0ABR3C5R4_9TREE</name>
<evidence type="ECO:0000313" key="3">
    <source>
        <dbReference type="Proteomes" id="UP000054399"/>
    </source>
</evidence>
<reference evidence="3" key="1">
    <citation type="submission" date="2015-01" db="EMBL/GenBank/DDBJ databases">
        <title>The Genome Sequence of Cryptococcus gattii MMRL2647.</title>
        <authorList>
            <consortium name="The Broad Institute Genomics Platform"/>
            <person name="Cuomo C."/>
            <person name="Litvintseva A."/>
            <person name="Chen Y."/>
            <person name="Heitman J."/>
            <person name="Sun S."/>
            <person name="Springer D."/>
            <person name="Dromer F."/>
            <person name="Young S."/>
            <person name="Zeng Q."/>
            <person name="Gargeya S."/>
            <person name="Abouelleil A."/>
            <person name="Alvarado L."/>
            <person name="Chapman S.B."/>
            <person name="Gainer-Dewar J."/>
            <person name="Goldberg J."/>
            <person name="Griggs A."/>
            <person name="Gujja S."/>
            <person name="Hansen M."/>
            <person name="Howarth C."/>
            <person name="Imamovic A."/>
            <person name="Larimer J."/>
            <person name="Murphy C."/>
            <person name="Naylor J."/>
            <person name="Pearson M."/>
            <person name="Priest M."/>
            <person name="Roberts A."/>
            <person name="Saif S."/>
            <person name="Shea T."/>
            <person name="Sykes S."/>
            <person name="Wortman J."/>
            <person name="Nusbaum C."/>
            <person name="Birren B."/>
        </authorList>
    </citation>
    <scope>NUCLEOTIDE SEQUENCE [LARGE SCALE GENOMIC DNA]</scope>
    <source>
        <strain evidence="3">IND107</strain>
    </source>
</reference>
<dbReference type="EMBL" id="ATAM02000001">
    <property type="protein sequence ID" value="KAL0255510.1"/>
    <property type="molecule type" value="Genomic_DNA"/>
</dbReference>
<sequence>MGPRVLPIHPADYTESCYMEALQEEINGVLDRLESLHKTEAITALSYLLPTPVDFPDITSKELASVLREPIVHLWTPLTPLPDACFASASSLVTKAIIQEERPFPDEFHSYLNDMVFESNVTGPDLEGEGEGDVKATPWIPLGNNNRQEHLSSGHVSLLAQHFFNGTVIPSSLSQEMTPQVIRHHSFAIMDVASHELPPSDVHAPNRFSRSYDAQDDPFAPSYVLARQRAKLYKYASISSARRMSEPVVRASCNLEDIKPKSKPLKETTLELFSPVKAKEEYPSLTASLGITPFDDVKSGNSPCIDSEKRHGLTSNVYKLNPVTQSLGRGKALPLLTPRRTVPDKIQLLTPSITPKISLKVGKHTVQVKSIVKAASISKEKVMERDVKAPYPTPPSCPVSPFLMSDVSHVEKASTCAPTYTPLFESPTTKKGQKRKRWLSSKLKAMETHEGGSDVNSAIHKSKKLRTLKNARHSEDVEVFKYTKEEDGIILSHWNGCPPLPANILSTIQKDLVSRGFVVRSLPALKFRVYNSLREQFEEKRLQTDSKDGKQDTRKSKEARNSSRL</sequence>
<evidence type="ECO:0000256" key="1">
    <source>
        <dbReference type="SAM" id="MobiDB-lite"/>
    </source>
</evidence>